<comment type="subcellular location">
    <subcellularLocation>
        <location evidence="2">Secreted</location>
    </subcellularLocation>
</comment>
<name>A0ABT8XJC9_9HYPH</name>
<dbReference type="Proteomes" id="UP001177080">
    <property type="component" value="Unassembled WGS sequence"/>
</dbReference>
<evidence type="ECO:0000259" key="5">
    <source>
        <dbReference type="Pfam" id="PF08548"/>
    </source>
</evidence>
<comment type="caution">
    <text evidence="6">The sequence shown here is derived from an EMBL/GenBank/DDBJ whole genome shotgun (WGS) entry which is preliminary data.</text>
</comment>
<comment type="cofactor">
    <cofactor evidence="1">
        <name>Ca(2+)</name>
        <dbReference type="ChEBI" id="CHEBI:29108"/>
    </cofactor>
</comment>
<evidence type="ECO:0000313" key="7">
    <source>
        <dbReference type="Proteomes" id="UP001177080"/>
    </source>
</evidence>
<evidence type="ECO:0000256" key="2">
    <source>
        <dbReference type="ARBA" id="ARBA00004613"/>
    </source>
</evidence>
<evidence type="ECO:0000256" key="1">
    <source>
        <dbReference type="ARBA" id="ARBA00001913"/>
    </source>
</evidence>
<protein>
    <submittedName>
        <fullName evidence="6">M10 family metallopeptidase C-terminal domain-containing protein</fullName>
    </submittedName>
</protein>
<dbReference type="PANTHER" id="PTHR38340:SF1">
    <property type="entry name" value="S-LAYER PROTEIN"/>
    <property type="match status" value="1"/>
</dbReference>
<dbReference type="SUPFAM" id="SSF51120">
    <property type="entry name" value="beta-Roll"/>
    <property type="match status" value="1"/>
</dbReference>
<gene>
    <name evidence="6" type="ORF">GB928_021870</name>
</gene>
<dbReference type="PRINTS" id="PR00313">
    <property type="entry name" value="CABNDNGRPT"/>
</dbReference>
<dbReference type="InterPro" id="IPR013858">
    <property type="entry name" value="Peptidase_M10B_C"/>
</dbReference>
<dbReference type="Pfam" id="PF00353">
    <property type="entry name" value="HemolysinCabind"/>
    <property type="match status" value="2"/>
</dbReference>
<accession>A0ABT8XJC9</accession>
<proteinExistence type="predicted"/>
<feature type="domain" description="Peptidase M10 serralysin C-terminal" evidence="5">
    <location>
        <begin position="110"/>
        <end position="298"/>
    </location>
</feature>
<dbReference type="RefSeq" id="WP_244759772.1">
    <property type="nucleotide sequence ID" value="NZ_JALJCJ010000001.1"/>
</dbReference>
<dbReference type="PANTHER" id="PTHR38340">
    <property type="entry name" value="S-LAYER PROTEIN"/>
    <property type="match status" value="1"/>
</dbReference>
<evidence type="ECO:0000256" key="4">
    <source>
        <dbReference type="ARBA" id="ARBA00022737"/>
    </source>
</evidence>
<evidence type="ECO:0000256" key="3">
    <source>
        <dbReference type="ARBA" id="ARBA00022525"/>
    </source>
</evidence>
<keyword evidence="3" id="KW-0964">Secreted</keyword>
<sequence length="310" mass="33234">MVTYLADGNARIVTPHVWFGGFKEPNNGPYTTVIRTSTEYGLATYYDETGGRSSFSGVDLKYDSKGRIVGGYFTEYHSYDLELLDWNIYNTEDMTGFRVSAKAVFDAGVSKETMDDALLFSVIFSGNDTFGGGQKRDVVRAYGGDDVLSGNGGNDSLLGWAGRDELFGGDGNDFLHGGLGDDKLYGGAGLDRLYGGGGRDILSGGSGKDTFIFDRVSNSTVSAFDTIIQFNRADDIIDLAKIDADAELSGDQAFTFIGTSAFSDTPGELRSFISKKGGTYIQGDVDGDGVVDLQIKLSNNLELTALDFLA</sequence>
<dbReference type="InterPro" id="IPR011049">
    <property type="entry name" value="Serralysin-like_metalloprot_C"/>
</dbReference>
<keyword evidence="7" id="KW-1185">Reference proteome</keyword>
<dbReference type="Gene3D" id="2.150.10.10">
    <property type="entry name" value="Serralysin-like metalloprotease, C-terminal"/>
    <property type="match status" value="1"/>
</dbReference>
<keyword evidence="4" id="KW-0677">Repeat</keyword>
<dbReference type="EMBL" id="WHSC02000009">
    <property type="protein sequence ID" value="MDO6123851.1"/>
    <property type="molecule type" value="Genomic_DNA"/>
</dbReference>
<dbReference type="InterPro" id="IPR018511">
    <property type="entry name" value="Hemolysin-typ_Ca-bd_CS"/>
</dbReference>
<evidence type="ECO:0000313" key="6">
    <source>
        <dbReference type="EMBL" id="MDO6123851.1"/>
    </source>
</evidence>
<dbReference type="InterPro" id="IPR050557">
    <property type="entry name" value="RTX_toxin/Mannuronan_C5-epim"/>
</dbReference>
<organism evidence="6 7">
    <name type="scientific">Shinella curvata</name>
    <dbReference type="NCBI Taxonomy" id="1817964"/>
    <lineage>
        <taxon>Bacteria</taxon>
        <taxon>Pseudomonadati</taxon>
        <taxon>Pseudomonadota</taxon>
        <taxon>Alphaproteobacteria</taxon>
        <taxon>Hyphomicrobiales</taxon>
        <taxon>Rhizobiaceae</taxon>
        <taxon>Shinella</taxon>
    </lineage>
</organism>
<dbReference type="InterPro" id="IPR001343">
    <property type="entry name" value="Hemolysn_Ca-bd"/>
</dbReference>
<reference evidence="6" key="1">
    <citation type="submission" date="2022-04" db="EMBL/GenBank/DDBJ databases">
        <title>Shinella lacus sp. nov., a novel member of the genus Shinella from water.</title>
        <authorList>
            <person name="Deng Y."/>
        </authorList>
    </citation>
    <scope>NUCLEOTIDE SEQUENCE</scope>
    <source>
        <strain evidence="6">JCM 31239</strain>
    </source>
</reference>
<dbReference type="Pfam" id="PF08548">
    <property type="entry name" value="Peptidase_M10_C"/>
    <property type="match status" value="1"/>
</dbReference>
<dbReference type="PROSITE" id="PS00330">
    <property type="entry name" value="HEMOLYSIN_CALCIUM"/>
    <property type="match status" value="3"/>
</dbReference>